<reference evidence="1" key="1">
    <citation type="submission" date="2015-10" db="EMBL/GenBank/DDBJ databases">
        <authorList>
            <person name="Gilbert D.G."/>
        </authorList>
    </citation>
    <scope>NUCLEOTIDE SEQUENCE</scope>
</reference>
<organism evidence="1">
    <name type="scientific">hydrothermal vent metagenome</name>
    <dbReference type="NCBI Taxonomy" id="652676"/>
    <lineage>
        <taxon>unclassified sequences</taxon>
        <taxon>metagenomes</taxon>
        <taxon>ecological metagenomes</taxon>
    </lineage>
</organism>
<evidence type="ECO:0000313" key="1">
    <source>
        <dbReference type="EMBL" id="CUS54889.1"/>
    </source>
</evidence>
<gene>
    <name evidence="1" type="ORF">MGWOODY_XGa1879</name>
</gene>
<proteinExistence type="predicted"/>
<sequence>MARLQGENAVGATELRSVALPYLPGYSVLFRREVINTCWSNE</sequence>
<name>A0A160TYF7_9ZZZZ</name>
<dbReference type="EMBL" id="CZRL01000106">
    <property type="protein sequence ID" value="CUS54889.1"/>
    <property type="molecule type" value="Genomic_DNA"/>
</dbReference>
<dbReference type="AlphaFoldDB" id="A0A160TYF7"/>
<accession>A0A160TYF7</accession>
<protein>
    <submittedName>
        <fullName evidence="1">Uncharacterized protein</fullName>
    </submittedName>
</protein>